<dbReference type="AlphaFoldDB" id="A0A8D2CLP8"/>
<accession>A0A8D2CLP8</accession>
<dbReference type="Ensembl" id="ENSSVLT00005004471.1">
    <property type="protein sequence ID" value="ENSSVLP00005004065.1"/>
    <property type="gene ID" value="ENSSVLG00005003276.1"/>
</dbReference>
<keyword evidence="2" id="KW-1185">Reference proteome</keyword>
<proteinExistence type="predicted"/>
<reference evidence="1" key="2">
    <citation type="submission" date="2025-09" db="UniProtKB">
        <authorList>
            <consortium name="Ensembl"/>
        </authorList>
    </citation>
    <scope>IDENTIFICATION</scope>
</reference>
<sequence>VMILKMRPINVLEWSNGHLSKDPPSFVIILHKDCSSTLVDCHFQYYNFTEAKLPS</sequence>
<dbReference type="OrthoDB" id="10353996at2759"/>
<name>A0A8D2CLP8_SCIVU</name>
<evidence type="ECO:0000313" key="2">
    <source>
        <dbReference type="Proteomes" id="UP000694564"/>
    </source>
</evidence>
<protein>
    <submittedName>
        <fullName evidence="1">Uncharacterized protein</fullName>
    </submittedName>
</protein>
<reference evidence="1" key="1">
    <citation type="submission" date="2025-08" db="UniProtKB">
        <authorList>
            <consortium name="Ensembl"/>
        </authorList>
    </citation>
    <scope>IDENTIFICATION</scope>
</reference>
<evidence type="ECO:0000313" key="1">
    <source>
        <dbReference type="Ensembl" id="ENSSVLP00005004065.1"/>
    </source>
</evidence>
<organism evidence="1 2">
    <name type="scientific">Sciurus vulgaris</name>
    <name type="common">Eurasian red squirrel</name>
    <dbReference type="NCBI Taxonomy" id="55149"/>
    <lineage>
        <taxon>Eukaryota</taxon>
        <taxon>Metazoa</taxon>
        <taxon>Chordata</taxon>
        <taxon>Craniata</taxon>
        <taxon>Vertebrata</taxon>
        <taxon>Euteleostomi</taxon>
        <taxon>Mammalia</taxon>
        <taxon>Eutheria</taxon>
        <taxon>Euarchontoglires</taxon>
        <taxon>Glires</taxon>
        <taxon>Rodentia</taxon>
        <taxon>Sciuromorpha</taxon>
        <taxon>Sciuridae</taxon>
        <taxon>Sciurinae</taxon>
        <taxon>Sciurini</taxon>
        <taxon>Sciurus</taxon>
    </lineage>
</organism>
<dbReference type="GeneTree" id="ENSGT01010000230324"/>
<dbReference type="Proteomes" id="UP000694564">
    <property type="component" value="Chromosome 2"/>
</dbReference>